<dbReference type="Pfam" id="PF23024">
    <property type="entry name" value="AMP-dom_DIP2-like"/>
    <property type="match status" value="1"/>
</dbReference>
<name>A0A6N4W9V4_9MYCO</name>
<dbReference type="SUPFAM" id="SSF56801">
    <property type="entry name" value="Acetyl-CoA synthetase-like"/>
    <property type="match status" value="1"/>
</dbReference>
<dbReference type="PANTHER" id="PTHR22754">
    <property type="entry name" value="DISCO-INTERACTING PROTEIN 2 DIP2 -RELATED"/>
    <property type="match status" value="1"/>
</dbReference>
<dbReference type="Gene3D" id="3.40.50.12780">
    <property type="entry name" value="N-terminal domain of ligase-like"/>
    <property type="match status" value="1"/>
</dbReference>
<evidence type="ECO:0000256" key="3">
    <source>
        <dbReference type="ARBA" id="ARBA00022832"/>
    </source>
</evidence>
<comment type="similarity">
    <text evidence="1">Belongs to the ATP-dependent AMP-binding enzyme family.</text>
</comment>
<dbReference type="Gene3D" id="3.30.300.30">
    <property type="match status" value="1"/>
</dbReference>
<proteinExistence type="inferred from homology"/>
<evidence type="ECO:0000256" key="2">
    <source>
        <dbReference type="ARBA" id="ARBA00022598"/>
    </source>
</evidence>
<dbReference type="GO" id="GO:0016874">
    <property type="term" value="F:ligase activity"/>
    <property type="evidence" value="ECO:0007669"/>
    <property type="project" value="UniProtKB-KW"/>
</dbReference>
<dbReference type="InterPro" id="IPR045851">
    <property type="entry name" value="AMP-bd_C_sf"/>
</dbReference>
<dbReference type="EMBL" id="AP022620">
    <property type="protein sequence ID" value="BBZ76967.1"/>
    <property type="molecule type" value="Genomic_DNA"/>
</dbReference>
<feature type="domain" description="AMP-dependent synthetase/ligase" evidence="5">
    <location>
        <begin position="31"/>
        <end position="437"/>
    </location>
</feature>
<dbReference type="NCBIfam" id="NF004509">
    <property type="entry name" value="PRK05850.1"/>
    <property type="match status" value="1"/>
</dbReference>
<dbReference type="Pfam" id="PF00501">
    <property type="entry name" value="AMP-binding"/>
    <property type="match status" value="1"/>
</dbReference>
<dbReference type="InterPro" id="IPR040097">
    <property type="entry name" value="FAAL/FAAC"/>
</dbReference>
<dbReference type="GO" id="GO:0070566">
    <property type="term" value="F:adenylyltransferase activity"/>
    <property type="evidence" value="ECO:0007669"/>
    <property type="project" value="TreeGrafter"/>
</dbReference>
<sequence>MSYLSVIDDTVCASLWSVTQAVETSFPALLRERALLQPDDTALTFVDFDQDWAGVPLSLTWPELYRQALNVARELGTCSTPGDRAMIVAPQGLEYIVGFLGCLQAGLIPAPLAVPFGGVADERVDSVLRDAQPAAVLTTSSVVSDVVRSLTPPPGQPAPAVIEVDRLDLNAPVRSDNGDGDFHGFEGPAYLQYTSGSTRSPAGVMISYKNVLTNLQQICTDFLADGGVVAPPTIVSWLPFYHDLGLLMGICTPVVAGFPTVLTSPVSFLQRPARWMHLAGGYERAFTSAPNFAFDVAARKISDDDMGGVDLSEILLIQSGAERVQPATVKRFMDRFTRFGLHDNVIQPSYGLAEATLYVATPDPAKAPTIVSFDSESLAAGQAKRAETGTPLVSYGAQRSALSPVVRVVDHETGVECEAGALGEIWVHGDNVAAGYWEKPEETARTFGATLLGAAGDTPETGWLRTGDRGFMSDGELFVVGRIKDLLIIYGQNHAPDDIEATVQEITRGRVAAIAVTDDGEEKAVVVMEVRKRGDSEQEIAENLAAIKREVTAAISNSHRLAVSDLVLVAAGSIPVTTSGKVRRSLCVEHYTRNQFARLDA</sequence>
<organism evidence="7 8">
    <name type="scientific">Mycolicibacterium anyangense</name>
    <dbReference type="NCBI Taxonomy" id="1431246"/>
    <lineage>
        <taxon>Bacteria</taxon>
        <taxon>Bacillati</taxon>
        <taxon>Actinomycetota</taxon>
        <taxon>Actinomycetes</taxon>
        <taxon>Mycobacteriales</taxon>
        <taxon>Mycobacteriaceae</taxon>
        <taxon>Mycolicibacterium</taxon>
    </lineage>
</organism>
<gene>
    <name evidence="7" type="primary">fadD28</name>
    <name evidence="7" type="ORF">MANY_23040</name>
</gene>
<evidence type="ECO:0000313" key="7">
    <source>
        <dbReference type="EMBL" id="BBZ76967.1"/>
    </source>
</evidence>
<feature type="domain" description="AMP-binding enzyme C-terminal" evidence="6">
    <location>
        <begin position="485"/>
        <end position="596"/>
    </location>
</feature>
<evidence type="ECO:0000313" key="8">
    <source>
        <dbReference type="Proteomes" id="UP000467249"/>
    </source>
</evidence>
<dbReference type="InterPro" id="IPR025110">
    <property type="entry name" value="AMP-bd_C"/>
</dbReference>
<accession>A0A6N4W9V4</accession>
<dbReference type="FunFam" id="3.40.50.12780:FF:000013">
    <property type="entry name" value="Long-chain-fatty-acid--AMP ligase FadD32"/>
    <property type="match status" value="1"/>
</dbReference>
<keyword evidence="3" id="KW-0276">Fatty acid metabolism</keyword>
<keyword evidence="4" id="KW-0443">Lipid metabolism</keyword>
<dbReference type="PANTHER" id="PTHR22754:SF32">
    <property type="entry name" value="DISCO-INTERACTING PROTEIN 2"/>
    <property type="match status" value="1"/>
</dbReference>
<keyword evidence="8" id="KW-1185">Reference proteome</keyword>
<evidence type="ECO:0000259" key="5">
    <source>
        <dbReference type="Pfam" id="PF00501"/>
    </source>
</evidence>
<dbReference type="CDD" id="cd05931">
    <property type="entry name" value="FAAL"/>
    <property type="match status" value="1"/>
</dbReference>
<keyword evidence="2 7" id="KW-0436">Ligase</keyword>
<evidence type="ECO:0000259" key="6">
    <source>
        <dbReference type="Pfam" id="PF23024"/>
    </source>
</evidence>
<dbReference type="Proteomes" id="UP000467249">
    <property type="component" value="Chromosome"/>
</dbReference>
<dbReference type="GO" id="GO:0006633">
    <property type="term" value="P:fatty acid biosynthetic process"/>
    <property type="evidence" value="ECO:0007669"/>
    <property type="project" value="TreeGrafter"/>
</dbReference>
<dbReference type="InterPro" id="IPR042099">
    <property type="entry name" value="ANL_N_sf"/>
</dbReference>
<dbReference type="GO" id="GO:0071766">
    <property type="term" value="P:Actinobacterium-type cell wall biogenesis"/>
    <property type="evidence" value="ECO:0007669"/>
    <property type="project" value="UniProtKB-ARBA"/>
</dbReference>
<dbReference type="AlphaFoldDB" id="A0A6N4W9V4"/>
<protein>
    <submittedName>
        <fullName evidence="7">Long-chain-fatty-acid--AMP ligase FadD28</fullName>
    </submittedName>
</protein>
<dbReference type="GO" id="GO:0005886">
    <property type="term" value="C:plasma membrane"/>
    <property type="evidence" value="ECO:0007669"/>
    <property type="project" value="TreeGrafter"/>
</dbReference>
<reference evidence="7 8" key="1">
    <citation type="journal article" date="2019" name="Emerg. Microbes Infect.">
        <title>Comprehensive subspecies identification of 175 nontuberculous mycobacteria species based on 7547 genomic profiles.</title>
        <authorList>
            <person name="Matsumoto Y."/>
            <person name="Kinjo T."/>
            <person name="Motooka D."/>
            <person name="Nabeya D."/>
            <person name="Jung N."/>
            <person name="Uechi K."/>
            <person name="Horii T."/>
            <person name="Iida T."/>
            <person name="Fujita J."/>
            <person name="Nakamura S."/>
        </authorList>
    </citation>
    <scope>NUCLEOTIDE SEQUENCE [LARGE SCALE GENOMIC DNA]</scope>
    <source>
        <strain evidence="7 8">JCM 30275</strain>
    </source>
</reference>
<evidence type="ECO:0000256" key="4">
    <source>
        <dbReference type="ARBA" id="ARBA00023098"/>
    </source>
</evidence>
<evidence type="ECO:0000256" key="1">
    <source>
        <dbReference type="ARBA" id="ARBA00006432"/>
    </source>
</evidence>
<dbReference type="InterPro" id="IPR000873">
    <property type="entry name" value="AMP-dep_synth/lig_dom"/>
</dbReference>
<dbReference type="FunFam" id="3.30.300.30:FF:000016">
    <property type="entry name" value="Fatty-acid-CoA ligase FadD26"/>
    <property type="match status" value="1"/>
</dbReference>
<dbReference type="KEGG" id="many:MANY_23040"/>